<feature type="domain" description="Pentatricopeptide repeat-containing protein-mitochondrial" evidence="2">
    <location>
        <begin position="45"/>
        <end position="140"/>
    </location>
</feature>
<reference evidence="4 5" key="1">
    <citation type="submission" date="2024-02" db="EMBL/GenBank/DDBJ databases">
        <authorList>
            <person name="Chen Y."/>
            <person name="Shah S."/>
            <person name="Dougan E. K."/>
            <person name="Thang M."/>
            <person name="Chan C."/>
        </authorList>
    </citation>
    <scope>NUCLEOTIDE SEQUENCE [LARGE SCALE GENOMIC DNA]</scope>
</reference>
<dbReference type="Gene3D" id="1.25.40.10">
    <property type="entry name" value="Tetratricopeptide repeat domain"/>
    <property type="match status" value="1"/>
</dbReference>
<name>A0ABP0M4W8_9DINO</name>
<dbReference type="EMBL" id="CAXAMN010015002">
    <property type="protein sequence ID" value="CAK9044762.1"/>
    <property type="molecule type" value="Genomic_DNA"/>
</dbReference>
<gene>
    <name evidence="3" type="ORF">CCMP2556_LOCUS23503</name>
    <name evidence="4" type="ORF">CCMP2556_LOCUS23686</name>
</gene>
<organism evidence="4 5">
    <name type="scientific">Durusdinium trenchii</name>
    <dbReference type="NCBI Taxonomy" id="1381693"/>
    <lineage>
        <taxon>Eukaryota</taxon>
        <taxon>Sar</taxon>
        <taxon>Alveolata</taxon>
        <taxon>Dinophyceae</taxon>
        <taxon>Suessiales</taxon>
        <taxon>Symbiodiniaceae</taxon>
        <taxon>Durusdinium</taxon>
    </lineage>
</organism>
<sequence>MTLPTYTIAMKLLGKLGRQDEVERLWGQLVERDIVSHPQASGRIDAAADSGDIQAAARVLRYLREKGLQADGVHFNSAINACANSQDSNRAAAAQGFLDEMLAARLKPDIVTYANLLRAFRQEPRQRLLNLLVEMKKDKVKANKVFAETFLFVFLQEPEKGSWTQISVMASDLRKRPVADLQAAKDILDEFKRTNVEFSKFCKRIDGVIQSLLEEARRVTGKIVA</sequence>
<dbReference type="Proteomes" id="UP001642484">
    <property type="component" value="Unassembled WGS sequence"/>
</dbReference>
<evidence type="ECO:0000313" key="3">
    <source>
        <dbReference type="EMBL" id="CAK9044762.1"/>
    </source>
</evidence>
<keyword evidence="1" id="KW-0677">Repeat</keyword>
<protein>
    <recommendedName>
        <fullName evidence="2">Pentatricopeptide repeat-containing protein-mitochondrial domain-containing protein</fullName>
    </recommendedName>
</protein>
<proteinExistence type="predicted"/>
<evidence type="ECO:0000313" key="4">
    <source>
        <dbReference type="EMBL" id="CAK9045275.1"/>
    </source>
</evidence>
<dbReference type="InterPro" id="IPR011990">
    <property type="entry name" value="TPR-like_helical_dom_sf"/>
</dbReference>
<dbReference type="EMBL" id="CAXAMN010015224">
    <property type="protein sequence ID" value="CAK9045275.1"/>
    <property type="molecule type" value="Genomic_DNA"/>
</dbReference>
<keyword evidence="5" id="KW-1185">Reference proteome</keyword>
<evidence type="ECO:0000256" key="1">
    <source>
        <dbReference type="ARBA" id="ARBA00022737"/>
    </source>
</evidence>
<dbReference type="PANTHER" id="PTHR47447">
    <property type="entry name" value="OS03G0856100 PROTEIN"/>
    <property type="match status" value="1"/>
</dbReference>
<comment type="caution">
    <text evidence="4">The sequence shown here is derived from an EMBL/GenBank/DDBJ whole genome shotgun (WGS) entry which is preliminary data.</text>
</comment>
<evidence type="ECO:0000259" key="2">
    <source>
        <dbReference type="Pfam" id="PF23276"/>
    </source>
</evidence>
<dbReference type="PANTHER" id="PTHR47447:SF17">
    <property type="entry name" value="OS12G0638900 PROTEIN"/>
    <property type="match status" value="1"/>
</dbReference>
<dbReference type="Pfam" id="PF23276">
    <property type="entry name" value="TPR_24"/>
    <property type="match status" value="1"/>
</dbReference>
<accession>A0ABP0M4W8</accession>
<evidence type="ECO:0000313" key="5">
    <source>
        <dbReference type="Proteomes" id="UP001642484"/>
    </source>
</evidence>
<dbReference type="InterPro" id="IPR057027">
    <property type="entry name" value="TPR_mt"/>
</dbReference>